<dbReference type="CDD" id="cd01392">
    <property type="entry name" value="HTH_LacI"/>
    <property type="match status" value="1"/>
</dbReference>
<evidence type="ECO:0000256" key="3">
    <source>
        <dbReference type="ARBA" id="ARBA00023125"/>
    </source>
</evidence>
<evidence type="ECO:0000256" key="2">
    <source>
        <dbReference type="ARBA" id="ARBA00023015"/>
    </source>
</evidence>
<dbReference type="HOGENOM" id="CLU_037628_6_0_11"/>
<keyword evidence="4" id="KW-0804">Transcription</keyword>
<organism evidence="6 7">
    <name type="scientific">Parascardovia denticolens DSM 10105 = JCM 12538</name>
    <dbReference type="NCBI Taxonomy" id="864564"/>
    <lineage>
        <taxon>Bacteria</taxon>
        <taxon>Bacillati</taxon>
        <taxon>Actinomycetota</taxon>
        <taxon>Actinomycetes</taxon>
        <taxon>Bifidobacteriales</taxon>
        <taxon>Bifidobacteriaceae</taxon>
        <taxon>Parascardovia</taxon>
    </lineage>
</organism>
<keyword evidence="3" id="KW-0238">DNA-binding</keyword>
<evidence type="ECO:0000256" key="4">
    <source>
        <dbReference type="ARBA" id="ARBA00023163"/>
    </source>
</evidence>
<keyword evidence="1" id="KW-0678">Repressor</keyword>
<dbReference type="Proteomes" id="UP000004946">
    <property type="component" value="Chromosome"/>
</dbReference>
<dbReference type="PANTHER" id="PTHR30146">
    <property type="entry name" value="LACI-RELATED TRANSCRIPTIONAL REPRESSOR"/>
    <property type="match status" value="1"/>
</dbReference>
<dbReference type="Gene3D" id="1.10.260.40">
    <property type="entry name" value="lambda repressor-like DNA-binding domains"/>
    <property type="match status" value="1"/>
</dbReference>
<accession>E6K104</accession>
<dbReference type="PROSITE" id="PS50932">
    <property type="entry name" value="HTH_LACI_2"/>
    <property type="match status" value="1"/>
</dbReference>
<reference evidence="6 7" key="1">
    <citation type="submission" date="2010-12" db="EMBL/GenBank/DDBJ databases">
        <authorList>
            <person name="Muzny D."/>
            <person name="Qin X."/>
            <person name="Buhay C."/>
            <person name="Dugan-Rocha S."/>
            <person name="Ding Y."/>
            <person name="Chen G."/>
            <person name="Hawes A."/>
            <person name="Holder M."/>
            <person name="Jhangiani S."/>
            <person name="Johnson A."/>
            <person name="Khan Z."/>
            <person name="Li Z."/>
            <person name="Liu W."/>
            <person name="Liu X."/>
            <person name="Perez L."/>
            <person name="Shen H."/>
            <person name="Wang Q."/>
            <person name="Watt J."/>
            <person name="Xi L."/>
            <person name="Xin Y."/>
            <person name="Zhou J."/>
            <person name="Deng J."/>
            <person name="Jiang H."/>
            <person name="Liu Y."/>
            <person name="Qu J."/>
            <person name="Song X.-Z."/>
            <person name="Zhang L."/>
            <person name="Villasana D."/>
            <person name="Johnson A."/>
            <person name="Liu J."/>
            <person name="Liyanage D."/>
            <person name="Lorensuhewa L."/>
            <person name="Robinson T."/>
            <person name="Song A."/>
            <person name="Song B.-B."/>
            <person name="Dinh H."/>
            <person name="Thornton R."/>
            <person name="Coyle M."/>
            <person name="Francisco L."/>
            <person name="Jackson L."/>
            <person name="Javaid M."/>
            <person name="Korchina V."/>
            <person name="Kovar C."/>
            <person name="Mata R."/>
            <person name="Mathew T."/>
            <person name="Ngo R."/>
            <person name="Nguyen L."/>
            <person name="Nguyen N."/>
            <person name="Okwuonu G."/>
            <person name="Ongeri F."/>
            <person name="Pham C."/>
            <person name="Simmons D."/>
            <person name="Wilczek-Boney K."/>
            <person name="Hale W."/>
            <person name="Jakkamsetti A."/>
            <person name="Pham P."/>
            <person name="Ruth R."/>
            <person name="San Lucas F."/>
            <person name="Warren J."/>
            <person name="Zhang J."/>
            <person name="Zhao Z."/>
            <person name="Zhou C."/>
            <person name="Zhu D."/>
            <person name="Lee S."/>
            <person name="Bess C."/>
            <person name="Blankenburg K."/>
            <person name="Forbes L."/>
            <person name="Fu Q."/>
            <person name="Gubbala S."/>
            <person name="Hirani K."/>
            <person name="Jayaseelan J.C."/>
            <person name="Lara F."/>
            <person name="Munidasa M."/>
            <person name="Palculict T."/>
            <person name="Patil S."/>
            <person name="Pu L.-L."/>
            <person name="Saada N."/>
            <person name="Tang L."/>
            <person name="Weissenberger G."/>
            <person name="Zhu Y."/>
            <person name="Hemphill L."/>
            <person name="Shang Y."/>
            <person name="Youmans B."/>
            <person name="Ayvaz T."/>
            <person name="Ross M."/>
            <person name="Santibanez J."/>
            <person name="Aqrawi P."/>
            <person name="Gross S."/>
            <person name="Joshi V."/>
            <person name="Fowler G."/>
            <person name="Nazareth L."/>
            <person name="Reid J."/>
            <person name="Worley K."/>
            <person name="Petrosino J."/>
            <person name="Highlander S."/>
            <person name="Gibbs R."/>
        </authorList>
    </citation>
    <scope>NUCLEOTIDE SEQUENCE [LARGE SCALE GENOMIC DNA]</scope>
    <source>
        <strain evidence="6 7">DSM 10105</strain>
    </source>
</reference>
<dbReference type="InterPro" id="IPR010982">
    <property type="entry name" value="Lambda_DNA-bd_dom_sf"/>
</dbReference>
<dbReference type="InterPro" id="IPR000843">
    <property type="entry name" value="HTH_LacI"/>
</dbReference>
<feature type="domain" description="HTH lacI-type" evidence="5">
    <location>
        <begin position="14"/>
        <end position="70"/>
    </location>
</feature>
<dbReference type="EMBL" id="AEON01000001">
    <property type="protein sequence ID" value="EFT83485.1"/>
    <property type="molecule type" value="Genomic_DNA"/>
</dbReference>
<dbReference type="PANTHER" id="PTHR30146:SF148">
    <property type="entry name" value="HTH-TYPE TRANSCRIPTIONAL REPRESSOR PURR-RELATED"/>
    <property type="match status" value="1"/>
</dbReference>
<evidence type="ECO:0000313" key="7">
    <source>
        <dbReference type="Proteomes" id="UP000004946"/>
    </source>
</evidence>
<dbReference type="eggNOG" id="COG1609">
    <property type="taxonomic scope" value="Bacteria"/>
</dbReference>
<evidence type="ECO:0000259" key="5">
    <source>
        <dbReference type="PROSITE" id="PS50932"/>
    </source>
</evidence>
<dbReference type="Gene3D" id="3.40.50.2300">
    <property type="match status" value="2"/>
</dbReference>
<keyword evidence="7" id="KW-1185">Reference proteome</keyword>
<dbReference type="InterPro" id="IPR046335">
    <property type="entry name" value="LacI/GalR-like_sensor"/>
</dbReference>
<dbReference type="GO" id="GO:0003700">
    <property type="term" value="F:DNA-binding transcription factor activity"/>
    <property type="evidence" value="ECO:0007669"/>
    <property type="project" value="TreeGrafter"/>
</dbReference>
<dbReference type="SUPFAM" id="SSF53822">
    <property type="entry name" value="Periplasmic binding protein-like I"/>
    <property type="match status" value="1"/>
</dbReference>
<gene>
    <name evidence="6" type="ORF">HMPREF0620_0490</name>
</gene>
<evidence type="ECO:0000313" key="6">
    <source>
        <dbReference type="EMBL" id="EFT83485.1"/>
    </source>
</evidence>
<name>E6K104_PARDN</name>
<dbReference type="SMART" id="SM00354">
    <property type="entry name" value="HTH_LACI"/>
    <property type="match status" value="1"/>
</dbReference>
<protein>
    <submittedName>
        <fullName evidence="6">Transcriptional regulator, LacI family</fullName>
    </submittedName>
</protein>
<proteinExistence type="predicted"/>
<dbReference type="Pfam" id="PF00356">
    <property type="entry name" value="LacI"/>
    <property type="match status" value="1"/>
</dbReference>
<dbReference type="GO" id="GO:0000976">
    <property type="term" value="F:transcription cis-regulatory region binding"/>
    <property type="evidence" value="ECO:0007669"/>
    <property type="project" value="TreeGrafter"/>
</dbReference>
<comment type="caution">
    <text evidence="6">The sequence shown here is derived from an EMBL/GenBank/DDBJ whole genome shotgun (WGS) entry which is preliminary data.</text>
</comment>
<dbReference type="CDD" id="cd06288">
    <property type="entry name" value="PBP1_sucrose_transcription_regulator"/>
    <property type="match status" value="1"/>
</dbReference>
<dbReference type="Pfam" id="PF13377">
    <property type="entry name" value="Peripla_BP_3"/>
    <property type="match status" value="1"/>
</dbReference>
<keyword evidence="2" id="KW-0805">Transcription regulation</keyword>
<dbReference type="InterPro" id="IPR028082">
    <property type="entry name" value="Peripla_BP_I"/>
</dbReference>
<sequence>MQGLIHLEEMERMVTIKDIARELRVSAATVSLVLNGKDKKRVNPALAQTIRDKARSMGYRSNLMARSLKTNSSKILGFVSDSIATTPFAGRIILGAQEAARQAGYLILTVNTNGDKTLEREEIDTLKRYGVDGFLYACMFNQVVDLPEGLEGYPTVIIDGSDRKGVCPAVSPDEVGIGYSSTKALLKAGCKRIAFFNTRDDIQAKHLRAEGYFKAMREAGLPAKDALSGASLYSEYTDEDLVRGAAELFDRVKPDGIFCFNDIRATYIYAESERRGLRIGKDITVVSVDNQPLIIKALHPGLTSVELPHYEMGYWAVDTMVSQIEGKRMGGLPMTFPSGAKARMVSSHQTVIDCVLIKRDSCPYR</sequence>
<dbReference type="SUPFAM" id="SSF47413">
    <property type="entry name" value="lambda repressor-like DNA-binding domains"/>
    <property type="match status" value="1"/>
</dbReference>
<dbReference type="AlphaFoldDB" id="E6K104"/>
<evidence type="ECO:0000256" key="1">
    <source>
        <dbReference type="ARBA" id="ARBA00022491"/>
    </source>
</evidence>